<sequence length="91" mass="10198">MAARRASEAERQLTARMARGDRDAFASVFDEHVDELRSFARDLGPSRIDAVLHEAFLALWRQAPRLDPSVPIRDQLLALVLLHGRPEPIAA</sequence>
<dbReference type="SUPFAM" id="SSF88946">
    <property type="entry name" value="Sigma2 domain of RNA polymerase sigma factors"/>
    <property type="match status" value="1"/>
</dbReference>
<dbReference type="Gene3D" id="1.10.1740.10">
    <property type="match status" value="1"/>
</dbReference>
<proteinExistence type="predicted"/>
<name>A0AA37UQW2_9MICO</name>
<dbReference type="GO" id="GO:0003700">
    <property type="term" value="F:DNA-binding transcription factor activity"/>
    <property type="evidence" value="ECO:0007669"/>
    <property type="project" value="InterPro"/>
</dbReference>
<gene>
    <name evidence="1" type="ORF">GCM10025874_04400</name>
</gene>
<reference evidence="1 2" key="1">
    <citation type="journal article" date="2014" name="Int. J. Syst. Evol. Microbiol.">
        <title>Complete genome sequence of Corynebacterium casei LMG S-19264T (=DSM 44701T), isolated from a smear-ripened cheese.</title>
        <authorList>
            <consortium name="US DOE Joint Genome Institute (JGI-PGF)"/>
            <person name="Walter F."/>
            <person name="Albersmeier A."/>
            <person name="Kalinowski J."/>
            <person name="Ruckert C."/>
        </authorList>
    </citation>
    <scope>NUCLEOTIDE SEQUENCE [LARGE SCALE GENOMIC DNA]</scope>
    <source>
        <strain evidence="1 2">NBRC 112289</strain>
    </source>
</reference>
<dbReference type="AlphaFoldDB" id="A0AA37UQW2"/>
<protein>
    <recommendedName>
        <fullName evidence="3">RNA polymerase sigma-70 region 2 domain-containing protein</fullName>
    </recommendedName>
</protein>
<evidence type="ECO:0008006" key="3">
    <source>
        <dbReference type="Google" id="ProtNLM"/>
    </source>
</evidence>
<dbReference type="InterPro" id="IPR013325">
    <property type="entry name" value="RNA_pol_sigma_r2"/>
</dbReference>
<dbReference type="RefSeq" id="WP_284229593.1">
    <property type="nucleotide sequence ID" value="NZ_BSUL01000001.1"/>
</dbReference>
<keyword evidence="2" id="KW-1185">Reference proteome</keyword>
<evidence type="ECO:0000313" key="2">
    <source>
        <dbReference type="Proteomes" id="UP001157160"/>
    </source>
</evidence>
<organism evidence="1 2">
    <name type="scientific">Arenivirga flava</name>
    <dbReference type="NCBI Taxonomy" id="1930060"/>
    <lineage>
        <taxon>Bacteria</taxon>
        <taxon>Bacillati</taxon>
        <taxon>Actinomycetota</taxon>
        <taxon>Actinomycetes</taxon>
        <taxon>Micrococcales</taxon>
        <taxon>Microbacteriaceae</taxon>
        <taxon>Arenivirga</taxon>
    </lineage>
</organism>
<dbReference type="GO" id="GO:0006352">
    <property type="term" value="P:DNA-templated transcription initiation"/>
    <property type="evidence" value="ECO:0007669"/>
    <property type="project" value="InterPro"/>
</dbReference>
<dbReference type="Proteomes" id="UP001157160">
    <property type="component" value="Unassembled WGS sequence"/>
</dbReference>
<accession>A0AA37UQW2</accession>
<dbReference type="EMBL" id="BSUL01000001">
    <property type="protein sequence ID" value="GMA27187.1"/>
    <property type="molecule type" value="Genomic_DNA"/>
</dbReference>
<comment type="caution">
    <text evidence="1">The sequence shown here is derived from an EMBL/GenBank/DDBJ whole genome shotgun (WGS) entry which is preliminary data.</text>
</comment>
<evidence type="ECO:0000313" key="1">
    <source>
        <dbReference type="EMBL" id="GMA27187.1"/>
    </source>
</evidence>